<dbReference type="InterPro" id="IPR045209">
    <property type="entry name" value="Rrp5"/>
</dbReference>
<dbReference type="InterPro" id="IPR057302">
    <property type="entry name" value="Rrp5_S1"/>
</dbReference>
<evidence type="ECO:0000256" key="7">
    <source>
        <dbReference type="ARBA" id="ARBA00055575"/>
    </source>
</evidence>
<keyword evidence="5" id="KW-0677">Repeat</keyword>
<dbReference type="PANTHER" id="PTHR23270:SF10">
    <property type="entry name" value="PROTEIN RRP5 HOMOLOG"/>
    <property type="match status" value="1"/>
</dbReference>
<evidence type="ECO:0000313" key="13">
    <source>
        <dbReference type="Proteomes" id="UP000191024"/>
    </source>
</evidence>
<evidence type="ECO:0000256" key="5">
    <source>
        <dbReference type="ARBA" id="ARBA00022737"/>
    </source>
</evidence>
<keyword evidence="13" id="KW-1185">Reference proteome</keyword>
<feature type="domain" description="S1 motif" evidence="11">
    <location>
        <begin position="1070"/>
        <end position="1141"/>
    </location>
</feature>
<feature type="compositionally biased region" description="Low complexity" evidence="10">
    <location>
        <begin position="15"/>
        <end position="26"/>
    </location>
</feature>
<dbReference type="Pfam" id="PF00575">
    <property type="entry name" value="S1"/>
    <property type="match status" value="3"/>
</dbReference>
<evidence type="ECO:0000256" key="10">
    <source>
        <dbReference type="SAM" id="MobiDB-lite"/>
    </source>
</evidence>
<feature type="domain" description="S1 motif" evidence="11">
    <location>
        <begin position="879"/>
        <end position="953"/>
    </location>
</feature>
<feature type="compositionally biased region" description="Acidic residues" evidence="10">
    <location>
        <begin position="1350"/>
        <end position="1373"/>
    </location>
</feature>
<feature type="compositionally biased region" description="Basic residues" evidence="10">
    <location>
        <begin position="1421"/>
        <end position="1430"/>
    </location>
</feature>
<evidence type="ECO:0000259" key="11">
    <source>
        <dbReference type="PROSITE" id="PS50126"/>
    </source>
</evidence>
<dbReference type="FunFam" id="2.40.50.140:FF:000196">
    <property type="entry name" value="rRNA biogenesis protein RRP5"/>
    <property type="match status" value="1"/>
</dbReference>
<dbReference type="InterPro" id="IPR003107">
    <property type="entry name" value="HAT"/>
</dbReference>
<reference evidence="12 13" key="1">
    <citation type="submission" date="2016-03" db="EMBL/GenBank/DDBJ databases">
        <authorList>
            <person name="Devillers H."/>
        </authorList>
    </citation>
    <scope>NUCLEOTIDE SEQUENCE [LARGE SCALE GENOMIC DNA]</scope>
    <source>
        <strain evidence="12">CBS 11717</strain>
    </source>
</reference>
<comment type="subcellular location">
    <subcellularLocation>
        <location evidence="1">Nucleus</location>
        <location evidence="1">Nucleolus</location>
    </subcellularLocation>
</comment>
<evidence type="ECO:0000256" key="9">
    <source>
        <dbReference type="ARBA" id="ARBA00076674"/>
    </source>
</evidence>
<feature type="compositionally biased region" description="Polar residues" evidence="10">
    <location>
        <begin position="60"/>
        <end position="69"/>
    </location>
</feature>
<feature type="domain" description="S1 motif" evidence="11">
    <location>
        <begin position="1247"/>
        <end position="1318"/>
    </location>
</feature>
<dbReference type="OrthoDB" id="412781at2759"/>
<name>A0A1G4INS9_9SACH</name>
<dbReference type="Proteomes" id="UP000191024">
    <property type="component" value="Chromosome A"/>
</dbReference>
<gene>
    <name evidence="12" type="ORF">LAMI_0A03642G</name>
</gene>
<dbReference type="InterPro" id="IPR003029">
    <property type="entry name" value="S1_domain"/>
</dbReference>
<evidence type="ECO:0000256" key="1">
    <source>
        <dbReference type="ARBA" id="ARBA00004604"/>
    </source>
</evidence>
<evidence type="ECO:0000256" key="2">
    <source>
        <dbReference type="ARBA" id="ARBA00022517"/>
    </source>
</evidence>
<dbReference type="InterPro" id="IPR011990">
    <property type="entry name" value="TPR-like_helical_dom_sf"/>
</dbReference>
<dbReference type="Gene3D" id="2.40.50.140">
    <property type="entry name" value="Nucleic acid-binding proteins"/>
    <property type="match status" value="9"/>
</dbReference>
<dbReference type="PANTHER" id="PTHR23270">
    <property type="entry name" value="PROGRAMMED CELL DEATH PROTEIN 11 PRE-RRNA PROCESSING PROTEIN RRP5"/>
    <property type="match status" value="1"/>
</dbReference>
<feature type="domain" description="S1 motif" evidence="11">
    <location>
        <begin position="776"/>
        <end position="845"/>
    </location>
</feature>
<dbReference type="FunFam" id="2.40.50.140:FF:000155">
    <property type="entry name" value="rRNA biogenesis protein RRP5"/>
    <property type="match status" value="1"/>
</dbReference>
<dbReference type="Gene3D" id="1.25.40.10">
    <property type="entry name" value="Tetratricopeptide repeat domain"/>
    <property type="match status" value="1"/>
</dbReference>
<sequence>MSALNHKRKRAEETSSGSSLSLLQSGEEMAFPRGGASALTPLELKQVANEAASDVLFRNDNGTPKTGKQGSVKRKKTNKTEKAASSKTQDDDDEIELEPFVEHLSFKNILVGTLLLGQITHINKHELCVTFTDNLSGYVSLTHISEPMTGHLESLDSSMSDESEDGESSDADYDSDEDKAKNHAYKSSKDLPDLHSYFKEGQWLRCVVQHNSALDRKQKGKRIELSIEPGLVNRFTEEDMKKGCSIQCAVKSLEDHGAILDVGVEGVTGFISKKDAESLGELIPGAVFLGNVSKETGRTVNVNLNFSNTRKHAISQISSIDAIVPGQCVDFLCQKEITHGVYGKVFGLVTAFLNTSHQHDAFSGKSHAIGTCLKVRILATVKTSKGNTAVIVSQLDHIMGLEKQVNGLEAFPRGFKIDACEFKGRDSQFFYLAIDDDHMGQVHISRIGSEEPSGSVEARVLGFNEVDGFYQLSTDPKTLKMKYLHACDIPVGEVLTGCEITAVSEKGIDLNVTDGNFKAVVAPLHISDVRLVYPERKFKIGSKVKGIVLNTDNRGRITMSLKKSLVNLDREEVHLASDFKEISEIATVDGKLAGTVESFKTNGCLVSFLGGLRGFLPNGEISESFVKRPQDHLRLGQTVMLKVLEHKKESNRIIVTCKVSSEAAAQEKEAIDKMVPGKSVVSVIAVEKTKDSVVVELKDVGPRGVIYVGHLSDSRIEQNRAQLKKLKIGSELQGVVIDKDARTRVFNLSCKKSLIKDALKGILPSSYEDIKAKDPRTVMHGYVKSISDKGVFVAFNGNFVGLVLPSYAVDSRDVDIQRKFYVNQSVDVYLLRTDDEHERFLLSMKKPKDDSEKLSFQNREQAVNPIDASIKSLDDFTVGKITRAKIKAVKRSQLNVILSDNMHGRLDVSEVYDSFDEIKDRKNPLATFKKDDVIDVRIIGYHDIKNHTFLPVSHKSSKSTLVELTARKSRMEGADSLTVGQIKIGDTLVAFVNNFSKERLWLTISPTIKASMSLFDLGDEGVLQNASLGENYPVGTALLVRVTSIDSDRNTLAVTGRSHLIEGIEDVELNKKIPAKVLKVADNYVLVDLGNDVKAVSFITDALDDYSKSLSDVYGNKRGYIINALVTSINNEESKINVSLRSESAQDGNVQSSNDLQQGDVVRGFVKKVTEKGVFVYLSSTVQAFVPVSKLSDSYLKNWKKFFKSAQPVIGKIVSCDSDSKVLMTLRESEVNGDLKILKGYGDVSVGDIFEGSVKNVTDFGVFIKLDNTSNLTGLAHRSQIADSQPADLTSLFGDGDRVKAIVLKVNPEKKQLSLGLKASYFKVQDRDEEPEEHVDQLSEDPKAVAENAHEDEDVMDVDGPQEDEQSDAEDDEVSTKLEKKAPVSSDGLSLSAGFDWTASILDQAQGSSESSEEEDFLSNKRTRNRKQQKKVQVEDRTIDINTKTPESVADFERLLMGTPNSSVAWMNYIAFQLQLGEIDKAREIADRALKTINYREEAEKLNIWIAMLNLENTFGTDGTLEEVFRKSCQFMDSFTMHMKLIGIYQASDKIESALDLFRTTSKKFGSEKVSLWVAWASLLLSQNRQDDAHEVLANAMRTLHKREHIEVVRKFAQLEFSEGDPEQGRSLFEGLLADAPKRIDLWNVYIDQEVKFGDKKKVEDLFERVITKKLTRKQAKFFFQKWLQYEESSDDFKTADYVKSKATEYVEGTQKSSDAA</sequence>
<dbReference type="CDD" id="cd05702">
    <property type="entry name" value="S1_Rrp5_repeat_hs11_sc8"/>
    <property type="match status" value="1"/>
</dbReference>
<evidence type="ECO:0000256" key="8">
    <source>
        <dbReference type="ARBA" id="ARBA00073619"/>
    </source>
</evidence>
<dbReference type="InterPro" id="IPR048059">
    <property type="entry name" value="Rrp5_S1_rpt_hs1_sc1"/>
</dbReference>
<keyword evidence="2" id="KW-0690">Ribosome biogenesis</keyword>
<dbReference type="InterPro" id="IPR048058">
    <property type="entry name" value="Rrp5_S1_rpt_hs11_sc8"/>
</dbReference>
<feature type="region of interest" description="Disordered" evidence="10">
    <location>
        <begin position="1404"/>
        <end position="1435"/>
    </location>
</feature>
<feature type="domain" description="S1 motif" evidence="11">
    <location>
        <begin position="1159"/>
        <end position="1227"/>
    </location>
</feature>
<dbReference type="PROSITE" id="PS50126">
    <property type="entry name" value="S1"/>
    <property type="match status" value="9"/>
</dbReference>
<dbReference type="Pfam" id="PF23459">
    <property type="entry name" value="S1_RRP5"/>
    <property type="match status" value="1"/>
</dbReference>
<feature type="region of interest" description="Disordered" evidence="10">
    <location>
        <begin position="151"/>
        <end position="185"/>
    </location>
</feature>
<comment type="function">
    <text evidence="7">Involved in the biogenesis of rRNA. Required for the formation of 18S and 5.8S rRNA.</text>
</comment>
<dbReference type="GO" id="GO:0006364">
    <property type="term" value="P:rRNA processing"/>
    <property type="evidence" value="ECO:0007669"/>
    <property type="project" value="UniProtKB-KW"/>
</dbReference>
<evidence type="ECO:0000313" key="12">
    <source>
        <dbReference type="EMBL" id="SCU78155.1"/>
    </source>
</evidence>
<evidence type="ECO:0000256" key="4">
    <source>
        <dbReference type="ARBA" id="ARBA00022553"/>
    </source>
</evidence>
<dbReference type="STRING" id="1230905.A0A1G4INS9"/>
<feature type="domain" description="S1 motif" evidence="11">
    <location>
        <begin position="589"/>
        <end position="658"/>
    </location>
</feature>
<feature type="region of interest" description="Disordered" evidence="10">
    <location>
        <begin position="53"/>
        <end position="94"/>
    </location>
</feature>
<evidence type="ECO:0000256" key="3">
    <source>
        <dbReference type="ARBA" id="ARBA00022552"/>
    </source>
</evidence>
<protein>
    <recommendedName>
        <fullName evidence="8">rRNA biogenesis protein RRP5</fullName>
    </recommendedName>
    <alternativeName>
        <fullName evidence="9">Ribosomal RNA-processing protein 5</fullName>
    </alternativeName>
</protein>
<feature type="domain" description="S1 motif" evidence="11">
    <location>
        <begin position="492"/>
        <end position="562"/>
    </location>
</feature>
<dbReference type="Pfam" id="PF23240">
    <property type="entry name" value="HAT_PRP39_N"/>
    <property type="match status" value="1"/>
</dbReference>
<accession>A0A1G4INS9</accession>
<dbReference type="GO" id="GO:0003723">
    <property type="term" value="F:RNA binding"/>
    <property type="evidence" value="ECO:0007669"/>
    <property type="project" value="TreeGrafter"/>
</dbReference>
<dbReference type="SMART" id="SM00316">
    <property type="entry name" value="S1"/>
    <property type="match status" value="11"/>
</dbReference>
<proteinExistence type="predicted"/>
<feature type="domain" description="S1 motif" evidence="11">
    <location>
        <begin position="672"/>
        <end position="751"/>
    </location>
</feature>
<dbReference type="SMART" id="SM00386">
    <property type="entry name" value="HAT"/>
    <property type="match status" value="6"/>
</dbReference>
<feature type="domain" description="S1 motif" evidence="11">
    <location>
        <begin position="985"/>
        <end position="1057"/>
    </location>
</feature>
<feature type="region of interest" description="Disordered" evidence="10">
    <location>
        <begin position="1"/>
        <end position="27"/>
    </location>
</feature>
<dbReference type="FunFam" id="2.40.50.140:FF:000103">
    <property type="entry name" value="protein RRP5 homolog"/>
    <property type="match status" value="1"/>
</dbReference>
<dbReference type="InterPro" id="IPR012340">
    <property type="entry name" value="NA-bd_OB-fold"/>
</dbReference>
<dbReference type="SUPFAM" id="SSF48452">
    <property type="entry name" value="TPR-like"/>
    <property type="match status" value="1"/>
</dbReference>
<organism evidence="12 13">
    <name type="scientific">Lachancea mirantina</name>
    <dbReference type="NCBI Taxonomy" id="1230905"/>
    <lineage>
        <taxon>Eukaryota</taxon>
        <taxon>Fungi</taxon>
        <taxon>Dikarya</taxon>
        <taxon>Ascomycota</taxon>
        <taxon>Saccharomycotina</taxon>
        <taxon>Saccharomycetes</taxon>
        <taxon>Saccharomycetales</taxon>
        <taxon>Saccharomycetaceae</taxon>
        <taxon>Lachancea</taxon>
    </lineage>
</organism>
<dbReference type="EMBL" id="LT598462">
    <property type="protein sequence ID" value="SCU78155.1"/>
    <property type="molecule type" value="Genomic_DNA"/>
</dbReference>
<dbReference type="GO" id="GO:0032040">
    <property type="term" value="C:small-subunit processome"/>
    <property type="evidence" value="ECO:0007669"/>
    <property type="project" value="TreeGrafter"/>
</dbReference>
<keyword evidence="3" id="KW-0698">rRNA processing</keyword>
<feature type="compositionally biased region" description="Acidic residues" evidence="10">
    <location>
        <begin position="159"/>
        <end position="177"/>
    </location>
</feature>
<dbReference type="CDD" id="cd00164">
    <property type="entry name" value="S1_like"/>
    <property type="match status" value="1"/>
</dbReference>
<dbReference type="SUPFAM" id="SSF50249">
    <property type="entry name" value="Nucleic acid-binding proteins"/>
    <property type="match status" value="11"/>
</dbReference>
<evidence type="ECO:0000256" key="6">
    <source>
        <dbReference type="ARBA" id="ARBA00023242"/>
    </source>
</evidence>
<keyword evidence="6" id="KW-0539">Nucleus</keyword>
<keyword evidence="4" id="KW-0597">Phosphoprotein</keyword>
<feature type="region of interest" description="Disordered" evidence="10">
    <location>
        <begin position="1350"/>
        <end position="1388"/>
    </location>
</feature>
<dbReference type="CDD" id="cd05693">
    <property type="entry name" value="S1_Rrp5_repeat_hs1_sc1"/>
    <property type="match status" value="1"/>
</dbReference>